<gene>
    <name evidence="1" type="ordered locus">MHC_04120</name>
</gene>
<dbReference type="STRING" id="1111676.MHC_04120"/>
<reference evidence="1 2" key="1">
    <citation type="journal article" date="2012" name="J. Bacteriol.">
        <title>Complete genome sequence of Mycoplasma haemocanis strain Illinois.</title>
        <authorList>
            <person name="do Nascimento N.C."/>
            <person name="Guimaraes A.M."/>
            <person name="Santos A.P."/>
            <person name="Sanmiguel P.J."/>
            <person name="Messick J.B."/>
        </authorList>
    </citation>
    <scope>NUCLEOTIDE SEQUENCE [LARGE SCALE GENOMIC DNA]</scope>
    <source>
        <strain evidence="1 2">Illinois</strain>
    </source>
</reference>
<dbReference type="KEGG" id="mhe:MHC_04120"/>
<evidence type="ECO:0000313" key="1">
    <source>
        <dbReference type="EMBL" id="AEW45680.1"/>
    </source>
</evidence>
<sequence length="217" mass="24349">MSSKSLMLSLGGLGAGGVGLGGLLVMKSWASKKETFSDKYKHSLLDDFKDDVIWGRKYVALKTTKPTHPKLMRAYIEATKKPTENEQEAKILLKAGCKDIYESPFEDSKYQNDFKSYCSLTNLDVSSNQTWNSETTDKTPNNKWDTSLGALKNHDIKAKGNLVETLETLKSLIQGKDTFEKENRDSLKGWFDAVKAEIFMGSDSTEFKNQELYCKGS</sequence>
<dbReference type="Proteomes" id="UP000009135">
    <property type="component" value="Chromosome"/>
</dbReference>
<proteinExistence type="predicted"/>
<dbReference type="AlphaFoldDB" id="H6N7Q8"/>
<keyword evidence="2" id="KW-1185">Reference proteome</keyword>
<organism evidence="1 2">
    <name type="scientific">Mycoplasma haemocanis (strain Illinois)</name>
    <dbReference type="NCBI Taxonomy" id="1111676"/>
    <lineage>
        <taxon>Bacteria</taxon>
        <taxon>Bacillati</taxon>
        <taxon>Mycoplasmatota</taxon>
        <taxon>Mollicutes</taxon>
        <taxon>Mycoplasmataceae</taxon>
        <taxon>Mycoplasma</taxon>
    </lineage>
</organism>
<name>H6N7Q8_MYCHN</name>
<accession>H6N7Q8</accession>
<protein>
    <submittedName>
        <fullName evidence="1">Uncharacterized protein</fullName>
    </submittedName>
</protein>
<dbReference type="EMBL" id="CP003199">
    <property type="protein sequence ID" value="AEW45680.1"/>
    <property type="molecule type" value="Genomic_DNA"/>
</dbReference>
<dbReference type="HOGENOM" id="CLU_096783_0_0_14"/>
<evidence type="ECO:0000313" key="2">
    <source>
        <dbReference type="Proteomes" id="UP000009135"/>
    </source>
</evidence>
<dbReference type="OrthoDB" id="9826750at2"/>